<keyword evidence="1" id="KW-1133">Transmembrane helix</keyword>
<keyword evidence="1" id="KW-0812">Transmembrane</keyword>
<accession>A0A1F5PJI1</accession>
<feature type="transmembrane region" description="Helical" evidence="1">
    <location>
        <begin position="79"/>
        <end position="96"/>
    </location>
</feature>
<dbReference type="Proteomes" id="UP000177682">
    <property type="component" value="Unassembled WGS sequence"/>
</dbReference>
<feature type="transmembrane region" description="Helical" evidence="1">
    <location>
        <begin position="30"/>
        <end position="48"/>
    </location>
</feature>
<evidence type="ECO:0000313" key="2">
    <source>
        <dbReference type="EMBL" id="OGE90105.1"/>
    </source>
</evidence>
<evidence type="ECO:0000256" key="1">
    <source>
        <dbReference type="SAM" id="Phobius"/>
    </source>
</evidence>
<protein>
    <submittedName>
        <fullName evidence="2">Uncharacterized protein</fullName>
    </submittedName>
</protein>
<dbReference type="EMBL" id="MFEY01000007">
    <property type="protein sequence ID" value="OGE90105.1"/>
    <property type="molecule type" value="Genomic_DNA"/>
</dbReference>
<comment type="caution">
    <text evidence="2">The sequence shown here is derived from an EMBL/GenBank/DDBJ whole genome shotgun (WGS) entry which is preliminary data.</text>
</comment>
<feature type="transmembrane region" description="Helical" evidence="1">
    <location>
        <begin position="7"/>
        <end position="24"/>
    </location>
</feature>
<keyword evidence="1" id="KW-0472">Membrane</keyword>
<proteinExistence type="predicted"/>
<evidence type="ECO:0000313" key="3">
    <source>
        <dbReference type="Proteomes" id="UP000177682"/>
    </source>
</evidence>
<organism evidence="2 3">
    <name type="scientific">Candidatus Doudnabacteria bacterium RIFCSPHIGHO2_12_FULL_48_16</name>
    <dbReference type="NCBI Taxonomy" id="1817838"/>
    <lineage>
        <taxon>Bacteria</taxon>
        <taxon>Candidatus Doudnaibacteriota</taxon>
    </lineage>
</organism>
<reference evidence="2 3" key="1">
    <citation type="journal article" date="2016" name="Nat. Commun.">
        <title>Thousands of microbial genomes shed light on interconnected biogeochemical processes in an aquifer system.</title>
        <authorList>
            <person name="Anantharaman K."/>
            <person name="Brown C.T."/>
            <person name="Hug L.A."/>
            <person name="Sharon I."/>
            <person name="Castelle C.J."/>
            <person name="Probst A.J."/>
            <person name="Thomas B.C."/>
            <person name="Singh A."/>
            <person name="Wilkins M.J."/>
            <person name="Karaoz U."/>
            <person name="Brodie E.L."/>
            <person name="Williams K.H."/>
            <person name="Hubbard S.S."/>
            <person name="Banfield J.F."/>
        </authorList>
    </citation>
    <scope>NUCLEOTIDE SEQUENCE [LARGE SCALE GENOMIC DNA]</scope>
</reference>
<gene>
    <name evidence="2" type="ORF">A3E29_03285</name>
</gene>
<name>A0A1F5PJI1_9BACT</name>
<dbReference type="AlphaFoldDB" id="A0A1F5PJI1"/>
<sequence length="113" mass="12550">MINWKKICPICAAVVIGWVAMLVWMWSGHAVDKILLAILMGMSAGAIATKYGHNVVWKSLMVILAVPAVWFAVKDQPGTALVFLGLVILPTIYFNSKLNKRGERQDDKFKDCC</sequence>
<feature type="transmembrane region" description="Helical" evidence="1">
    <location>
        <begin position="55"/>
        <end position="73"/>
    </location>
</feature>